<evidence type="ECO:0000313" key="2">
    <source>
        <dbReference type="EMBL" id="KAK4074881.1"/>
    </source>
</evidence>
<feature type="compositionally biased region" description="Polar residues" evidence="1">
    <location>
        <begin position="185"/>
        <end position="199"/>
    </location>
</feature>
<evidence type="ECO:0000256" key="1">
    <source>
        <dbReference type="SAM" id="MobiDB-lite"/>
    </source>
</evidence>
<comment type="caution">
    <text evidence="2">The sequence shown here is derived from an EMBL/GenBank/DDBJ whole genome shotgun (WGS) entry which is preliminary data.</text>
</comment>
<feature type="region of interest" description="Disordered" evidence="1">
    <location>
        <begin position="162"/>
        <end position="199"/>
    </location>
</feature>
<gene>
    <name evidence="2" type="ORF">Purlil1_12862</name>
</gene>
<reference evidence="2 3" key="1">
    <citation type="journal article" date="2024" name="Microbiol. Resour. Announc.">
        <title>Genome annotations for the ascomycete fungi Trichoderma harzianum, Trichoderma aggressivum, and Purpureocillium lilacinum.</title>
        <authorList>
            <person name="Beijen E.P.W."/>
            <person name="Ohm R.A."/>
        </authorList>
    </citation>
    <scope>NUCLEOTIDE SEQUENCE [LARGE SCALE GENOMIC DNA]</scope>
    <source>
        <strain evidence="2 3">CBS 150709</strain>
    </source>
</reference>
<dbReference type="Proteomes" id="UP001287286">
    <property type="component" value="Unassembled WGS sequence"/>
</dbReference>
<feature type="compositionally biased region" description="Polar residues" evidence="1">
    <location>
        <begin position="1"/>
        <end position="14"/>
    </location>
</feature>
<sequence length="309" mass="32802">MLTPSFATANQTAAHSGGHTRTFCLPSGRQNAHFPQDRQRNIIESHAGPAPFVHRLCLTSTSPRPLVRLLAGISSDGDMSKLVSTICGLADACVELLITDGQTLSASTADVARIRAAWPNAAAVVFVARRSWPHRLVSHSGPSACSLRGLWADCLSPLSERSESRRLTPATSQPSTASASPTSTGSQLQAGLWGTQAQREPNAEVPAWLSNVVIEWQDLVLNRNGGEAWWKAAETLRSASLSFMQLRTWAPLAGKEQSANPPALTEERQAEGAFGGTNAATHAEGQSGVLGPCDQLRLRPSTNGTGGRQ</sequence>
<feature type="compositionally biased region" description="Low complexity" evidence="1">
    <location>
        <begin position="167"/>
        <end position="184"/>
    </location>
</feature>
<protein>
    <submittedName>
        <fullName evidence="2">Uncharacterized protein</fullName>
    </submittedName>
</protein>
<organism evidence="2 3">
    <name type="scientific">Purpureocillium lilacinum</name>
    <name type="common">Paecilomyces lilacinus</name>
    <dbReference type="NCBI Taxonomy" id="33203"/>
    <lineage>
        <taxon>Eukaryota</taxon>
        <taxon>Fungi</taxon>
        <taxon>Dikarya</taxon>
        <taxon>Ascomycota</taxon>
        <taxon>Pezizomycotina</taxon>
        <taxon>Sordariomycetes</taxon>
        <taxon>Hypocreomycetidae</taxon>
        <taxon>Hypocreales</taxon>
        <taxon>Ophiocordycipitaceae</taxon>
        <taxon>Purpureocillium</taxon>
    </lineage>
</organism>
<accession>A0ABR0BFV7</accession>
<keyword evidence="3" id="KW-1185">Reference proteome</keyword>
<evidence type="ECO:0000313" key="3">
    <source>
        <dbReference type="Proteomes" id="UP001287286"/>
    </source>
</evidence>
<feature type="region of interest" description="Disordered" evidence="1">
    <location>
        <begin position="255"/>
        <end position="309"/>
    </location>
</feature>
<feature type="region of interest" description="Disordered" evidence="1">
    <location>
        <begin position="1"/>
        <end position="22"/>
    </location>
</feature>
<name>A0ABR0BFV7_PURLI</name>
<dbReference type="EMBL" id="JAWRVI010000141">
    <property type="protein sequence ID" value="KAK4074881.1"/>
    <property type="molecule type" value="Genomic_DNA"/>
</dbReference>
<proteinExistence type="predicted"/>